<dbReference type="InterPro" id="IPR015943">
    <property type="entry name" value="WD40/YVTN_repeat-like_dom_sf"/>
</dbReference>
<feature type="compositionally biased region" description="Basic residues" evidence="9">
    <location>
        <begin position="21"/>
        <end position="30"/>
    </location>
</feature>
<dbReference type="InterPro" id="IPR036322">
    <property type="entry name" value="WD40_repeat_dom_sf"/>
</dbReference>
<dbReference type="PROSITE" id="PS50294">
    <property type="entry name" value="WD_REPEATS_REGION"/>
    <property type="match status" value="2"/>
</dbReference>
<feature type="compositionally biased region" description="Polar residues" evidence="9">
    <location>
        <begin position="39"/>
        <end position="48"/>
    </location>
</feature>
<keyword evidence="3" id="KW-0698">rRNA processing</keyword>
<dbReference type="SUPFAM" id="SSF50978">
    <property type="entry name" value="WD40 repeat-like"/>
    <property type="match status" value="1"/>
</dbReference>
<keyword evidence="7" id="KW-0539">Nucleus</keyword>
<feature type="region of interest" description="Disordered" evidence="9">
    <location>
        <begin position="1"/>
        <end position="53"/>
    </location>
</feature>
<evidence type="ECO:0000256" key="6">
    <source>
        <dbReference type="ARBA" id="ARBA00023163"/>
    </source>
</evidence>
<sequence length="976" mass="106809">MAATQVSSPGRRNANLTPKPTTKKVARKSTKGKEKESGNSEPSSTLQSARPIPTLNEEHSSWAWTTLAEASASTHPAVFTKDGGYFFSIVGPSVKIYSTVTGKVVSTISPSSSGSSASRSSCGQGHTDLVTAAILHPQNPFQLLTASLDGFVKIWDFLDAVLLQSIDVGMPISHMCANNKLLGHVFLSVQSKNRPNNSRANSSILRVSLDPANTTQPDVQGIKRVGTMKSTNALEISPSGEWLVAIAGCKAYAARTSSLESGFAKFVSPYKLTCLAFHPSEEYFATGDQQGQIRLWFCLNEQTTTSPTDTERRTQTTVMHWHAHAVSTLAFTPNGAYLLSGGEECVLVIWQLHTGKKEFVPRVGAPILSIAIRAGESSEEYLLGLADSSFITVNSGTLSISRTISRIRIDPVVSTHKLPLSEPVPLAAHPLSSSLILPSSHPSFLQTYSPSTATLLSELEVSPSNRVSRRDEMPIEPSRVERVVICESGEWMATLDRRGGDDNFSAEMHLKLWHWQSTWILNSRVDRPHGVKSITAMEFSPCRVDKLGWVLATSGLDGSVKTWSIRAIKSKNGKTDDIWINRSSLSFRGQLPSDLSWSPDASLLVVTFERHITIHDPVTNALLDSLTSSEIRAPHSNCFVGRSGRYLATHNERELILWDLVTRSVCLQHRSPHLIARVVPHPNEDLVAIFEHPFIEGDNPRLSTRVTVFRPSSGFPEEIKNLPFRLRMVTWFSDLRSRFSLAGITYSWDIVLFGDHVHLLEEEGTSSREIVTDIGAVQRRTLFQDIFGDSSFGQPPTSLDPPMHAISGGTQDTLNVFSAPTYLSPPLETMYSSLLQGLLRTRNDEKSTGTSHMHDDVDEDVAMDIETTQTVSTARRVVDDGEIGNLVGLFKSQAIRPPTVIPPDRKNGVPNGVHKTVLNGASHPKSLLPNTHRTPPHPVQQNVQTSVTSSSTTTSSPSAPTPTLTSTNKKRKKLSA</sequence>
<comment type="subcellular location">
    <subcellularLocation>
        <location evidence="1">Nucleus</location>
        <location evidence="1">Nucleolus</location>
    </subcellularLocation>
</comment>
<name>A0A4Y7QKE3_9AGAM</name>
<dbReference type="GO" id="GO:0032040">
    <property type="term" value="C:small-subunit processome"/>
    <property type="evidence" value="ECO:0007669"/>
    <property type="project" value="InterPro"/>
</dbReference>
<organism evidence="11 12">
    <name type="scientific">Rickenella mellea</name>
    <dbReference type="NCBI Taxonomy" id="50990"/>
    <lineage>
        <taxon>Eukaryota</taxon>
        <taxon>Fungi</taxon>
        <taxon>Dikarya</taxon>
        <taxon>Basidiomycota</taxon>
        <taxon>Agaricomycotina</taxon>
        <taxon>Agaricomycetes</taxon>
        <taxon>Hymenochaetales</taxon>
        <taxon>Rickenellaceae</taxon>
        <taxon>Rickenella</taxon>
    </lineage>
</organism>
<keyword evidence="5" id="KW-0677">Repeat</keyword>
<keyword evidence="2" id="KW-0690">Ribosome biogenesis</keyword>
<evidence type="ECO:0000313" key="12">
    <source>
        <dbReference type="Proteomes" id="UP000294933"/>
    </source>
</evidence>
<proteinExistence type="predicted"/>
<evidence type="ECO:0000256" key="3">
    <source>
        <dbReference type="ARBA" id="ARBA00022552"/>
    </source>
</evidence>
<evidence type="ECO:0000256" key="8">
    <source>
        <dbReference type="PROSITE-ProRule" id="PRU00221"/>
    </source>
</evidence>
<dbReference type="STRING" id="50990.A0A4Y7QKE3"/>
<dbReference type="OrthoDB" id="4096at2759"/>
<dbReference type="InterPro" id="IPR057644">
    <property type="entry name" value="Beta-prop_WDR75_2nd"/>
</dbReference>
<evidence type="ECO:0000256" key="2">
    <source>
        <dbReference type="ARBA" id="ARBA00022517"/>
    </source>
</evidence>
<dbReference type="Gene3D" id="2.130.10.10">
    <property type="entry name" value="YVTN repeat-like/Quinoprotein amine dehydrogenase"/>
    <property type="match status" value="3"/>
</dbReference>
<dbReference type="PROSITE" id="PS50082">
    <property type="entry name" value="WD_REPEATS_2"/>
    <property type="match status" value="3"/>
</dbReference>
<feature type="region of interest" description="Disordered" evidence="9">
    <location>
        <begin position="896"/>
        <end position="976"/>
    </location>
</feature>
<dbReference type="PANTHER" id="PTHR44215">
    <property type="entry name" value="WD REPEAT-CONTAINING PROTEIN 75"/>
    <property type="match status" value="1"/>
</dbReference>
<evidence type="ECO:0000256" key="1">
    <source>
        <dbReference type="ARBA" id="ARBA00004604"/>
    </source>
</evidence>
<dbReference type="Pfam" id="PF23769">
    <property type="entry name" value="Beta-prop_WDR75_2nd"/>
    <property type="match status" value="1"/>
</dbReference>
<dbReference type="Pfam" id="PF23869">
    <property type="entry name" value="Beta-prop_WDR75_1st"/>
    <property type="match status" value="1"/>
</dbReference>
<dbReference type="InterPro" id="IPR053826">
    <property type="entry name" value="WDR75"/>
</dbReference>
<dbReference type="InterPro" id="IPR001680">
    <property type="entry name" value="WD40_rpt"/>
</dbReference>
<dbReference type="VEuPathDB" id="FungiDB:BD410DRAFT_739612"/>
<feature type="repeat" description="WD" evidence="8">
    <location>
        <begin position="123"/>
        <end position="165"/>
    </location>
</feature>
<dbReference type="PANTHER" id="PTHR44215:SF1">
    <property type="entry name" value="WD REPEAT-CONTAINING PROTEIN 75"/>
    <property type="match status" value="1"/>
</dbReference>
<feature type="repeat" description="WD" evidence="8">
    <location>
        <begin position="272"/>
        <end position="296"/>
    </location>
</feature>
<dbReference type="AlphaFoldDB" id="A0A4Y7QKE3"/>
<evidence type="ECO:0000256" key="5">
    <source>
        <dbReference type="ARBA" id="ARBA00022737"/>
    </source>
</evidence>
<reference evidence="11 12" key="1">
    <citation type="submission" date="2018-06" db="EMBL/GenBank/DDBJ databases">
        <title>A transcriptomic atlas of mushroom development highlights an independent origin of complex multicellularity.</title>
        <authorList>
            <consortium name="DOE Joint Genome Institute"/>
            <person name="Krizsan K."/>
            <person name="Almasi E."/>
            <person name="Merenyi Z."/>
            <person name="Sahu N."/>
            <person name="Viragh M."/>
            <person name="Koszo T."/>
            <person name="Mondo S."/>
            <person name="Kiss B."/>
            <person name="Balint B."/>
            <person name="Kues U."/>
            <person name="Barry K."/>
            <person name="Hegedus J.C."/>
            <person name="Henrissat B."/>
            <person name="Johnson J."/>
            <person name="Lipzen A."/>
            <person name="Ohm R."/>
            <person name="Nagy I."/>
            <person name="Pangilinan J."/>
            <person name="Yan J."/>
            <person name="Xiong Y."/>
            <person name="Grigoriev I.V."/>
            <person name="Hibbett D.S."/>
            <person name="Nagy L.G."/>
        </authorList>
    </citation>
    <scope>NUCLEOTIDE SEQUENCE [LARGE SCALE GENOMIC DNA]</scope>
    <source>
        <strain evidence="11 12">SZMC22713</strain>
    </source>
</reference>
<keyword evidence="12" id="KW-1185">Reference proteome</keyword>
<dbReference type="SMART" id="SM00320">
    <property type="entry name" value="WD40"/>
    <property type="match status" value="5"/>
</dbReference>
<evidence type="ECO:0000256" key="9">
    <source>
        <dbReference type="SAM" id="MobiDB-lite"/>
    </source>
</evidence>
<gene>
    <name evidence="11" type="ORF">BD410DRAFT_739612</name>
</gene>
<dbReference type="EMBL" id="ML170158">
    <property type="protein sequence ID" value="TDL28123.1"/>
    <property type="molecule type" value="Genomic_DNA"/>
</dbReference>
<feature type="compositionally biased region" description="Polar residues" evidence="9">
    <location>
        <begin position="928"/>
        <end position="944"/>
    </location>
</feature>
<evidence type="ECO:0000313" key="11">
    <source>
        <dbReference type="EMBL" id="TDL28123.1"/>
    </source>
</evidence>
<evidence type="ECO:0000259" key="10">
    <source>
        <dbReference type="Pfam" id="PF23769"/>
    </source>
</evidence>
<keyword evidence="4 8" id="KW-0853">WD repeat</keyword>
<evidence type="ECO:0000256" key="7">
    <source>
        <dbReference type="ARBA" id="ARBA00023242"/>
    </source>
</evidence>
<feature type="compositionally biased region" description="Polar residues" evidence="9">
    <location>
        <begin position="1"/>
        <end position="20"/>
    </location>
</feature>
<dbReference type="GO" id="GO:0045943">
    <property type="term" value="P:positive regulation of transcription by RNA polymerase I"/>
    <property type="evidence" value="ECO:0007669"/>
    <property type="project" value="InterPro"/>
</dbReference>
<feature type="repeat" description="WD" evidence="8">
    <location>
        <begin position="319"/>
        <end position="360"/>
    </location>
</feature>
<dbReference type="GO" id="GO:0006364">
    <property type="term" value="P:rRNA processing"/>
    <property type="evidence" value="ECO:0007669"/>
    <property type="project" value="UniProtKB-KW"/>
</dbReference>
<feature type="domain" description="WD repeat-containing protein 75 second beta-propeller" evidence="10">
    <location>
        <begin position="430"/>
        <end position="693"/>
    </location>
</feature>
<accession>A0A4Y7QKE3</accession>
<protein>
    <submittedName>
        <fullName evidence="11">WD40 repeat-like protein</fullName>
    </submittedName>
</protein>
<feature type="compositionally biased region" description="Low complexity" evidence="9">
    <location>
        <begin position="945"/>
        <end position="967"/>
    </location>
</feature>
<evidence type="ECO:0000256" key="4">
    <source>
        <dbReference type="ARBA" id="ARBA00022574"/>
    </source>
</evidence>
<dbReference type="Proteomes" id="UP000294933">
    <property type="component" value="Unassembled WGS sequence"/>
</dbReference>
<dbReference type="GO" id="GO:2000234">
    <property type="term" value="P:positive regulation of rRNA processing"/>
    <property type="evidence" value="ECO:0007669"/>
    <property type="project" value="TreeGrafter"/>
</dbReference>
<dbReference type="GO" id="GO:0003723">
    <property type="term" value="F:RNA binding"/>
    <property type="evidence" value="ECO:0007669"/>
    <property type="project" value="InterPro"/>
</dbReference>
<keyword evidence="6" id="KW-0804">Transcription</keyword>